<dbReference type="AlphaFoldDB" id="K0BD37"/>
<gene>
    <name evidence="1" type="ORF">NSED_05825</name>
</gene>
<name>K0BD37_9ARCH</name>
<keyword evidence="2" id="KW-1185">Reference proteome</keyword>
<dbReference type="EMBL" id="CP003843">
    <property type="protein sequence ID" value="AFS82967.1"/>
    <property type="molecule type" value="Genomic_DNA"/>
</dbReference>
<dbReference type="Proteomes" id="UP000006100">
    <property type="component" value="Chromosome"/>
</dbReference>
<proteinExistence type="predicted"/>
<organism evidence="1 2">
    <name type="scientific">Candidatus Nitrosopumilus sediminis</name>
    <dbReference type="NCBI Taxonomy" id="1229909"/>
    <lineage>
        <taxon>Archaea</taxon>
        <taxon>Nitrososphaerota</taxon>
        <taxon>Nitrososphaeria</taxon>
        <taxon>Nitrosopumilales</taxon>
        <taxon>Nitrosopumilaceae</taxon>
        <taxon>Nitrosopumilus</taxon>
    </lineage>
</organism>
<evidence type="ECO:0000313" key="2">
    <source>
        <dbReference type="Proteomes" id="UP000006100"/>
    </source>
</evidence>
<dbReference type="KEGG" id="nir:NSED_05825"/>
<dbReference type="HOGENOM" id="CLU_606362_0_0_2"/>
<dbReference type="OrthoDB" id="12289at2157"/>
<dbReference type="eggNOG" id="arCOG10350">
    <property type="taxonomic scope" value="Archaea"/>
</dbReference>
<reference evidence="1 2" key="1">
    <citation type="journal article" date="2012" name="J. Bacteriol.">
        <title>Draft Genome Sequence of an Ammonia-Oxidizing Archaeon, "Candidatus Nitrosopumilus sediminis" AR2, from Svalbard in the Arctic Circle.</title>
        <authorList>
            <person name="Park S.J."/>
            <person name="Kim J.G."/>
            <person name="Jung M.Y."/>
            <person name="Kim S.J."/>
            <person name="Cha I.T."/>
            <person name="Ghai R."/>
            <person name="Martin-Cuadrado A.B."/>
            <person name="Rodriguez-Valera F."/>
            <person name="Rhee S.K."/>
        </authorList>
    </citation>
    <scope>NUCLEOTIDE SEQUENCE [LARGE SCALE GENOMIC DNA]</scope>
    <source>
        <strain evidence="1 2">AR2</strain>
    </source>
</reference>
<dbReference type="PATRIC" id="fig|1229909.8.peg.1279"/>
<accession>K0BD37</accession>
<protein>
    <submittedName>
        <fullName evidence="1">Uncharacterized protein</fullName>
    </submittedName>
</protein>
<evidence type="ECO:0000313" key="1">
    <source>
        <dbReference type="EMBL" id="AFS82967.1"/>
    </source>
</evidence>
<sequence>MILAGIGFLLIFSVPESFAEDSFNGYSSVDPPISEVVAGQSSVMNIRFWYTSGPYAMENFAPVLEVSPFSARQFVKVDVDSIGITQGQIKRIPITLNVDPHIEHDKIFLSISYVGHHFQTDELQKSSWNDQVVLNIKDRLVPEPEQDKGRVINENCEPGTTFQDGICVVSEQTVKTNSTGIWGHVVEIPSTSPLKQLQSGIPVDEIQCKDGLVQIFKKSDNSPACVTPETKEKLIERGWAILTPKEILYDIEKILDEKDCVGFGRWLDEHATGNFNENLLIFDLPIPYELSQTIRDSILYCVENDSGGFFYLNTKHFIDFDKLEKDSSKPYPIEEKYRERYNLEIVGLKDEYMLGEEYSFYFVISGYGHECAGINLSYPDEDGKLQGWAQMPLCDPNVPMHEFKTNYYDRGELFGNITIKNPGTYTITVIFEQPNKYFPTTTSTNFYVVEN</sequence>